<keyword evidence="2" id="KW-0812">Transmembrane</keyword>
<dbReference type="OMA" id="ICARDGP"/>
<feature type="region of interest" description="Disordered" evidence="1">
    <location>
        <begin position="319"/>
        <end position="381"/>
    </location>
</feature>
<evidence type="ECO:0000256" key="1">
    <source>
        <dbReference type="SAM" id="MobiDB-lite"/>
    </source>
</evidence>
<dbReference type="AlphaFoldDB" id="A0A8J6CEU8"/>
<evidence type="ECO:0000313" key="3">
    <source>
        <dbReference type="EMBL" id="KAG8468471.1"/>
    </source>
</evidence>
<feature type="transmembrane region" description="Helical" evidence="2">
    <location>
        <begin position="51"/>
        <end position="75"/>
    </location>
</feature>
<organism evidence="3 4">
    <name type="scientific">Diacronema lutheri</name>
    <name type="common">Unicellular marine alga</name>
    <name type="synonym">Monochrysis lutheri</name>
    <dbReference type="NCBI Taxonomy" id="2081491"/>
    <lineage>
        <taxon>Eukaryota</taxon>
        <taxon>Haptista</taxon>
        <taxon>Haptophyta</taxon>
        <taxon>Pavlovophyceae</taxon>
        <taxon>Pavlovales</taxon>
        <taxon>Pavlovaceae</taxon>
        <taxon>Diacronema</taxon>
    </lineage>
</organism>
<keyword evidence="4" id="KW-1185">Reference proteome</keyword>
<name>A0A8J6CEU8_DIALT</name>
<dbReference type="PANTHER" id="PTHR33802:SF2">
    <property type="entry name" value="EF-HAND DOMAIN-CONTAINING PROTEIN"/>
    <property type="match status" value="1"/>
</dbReference>
<dbReference type="EMBL" id="JAGTXO010000004">
    <property type="protein sequence ID" value="KAG8468471.1"/>
    <property type="molecule type" value="Genomic_DNA"/>
</dbReference>
<sequence length="381" mass="38976">MPRTVFTCRERLWAAAFIAVFVLAMVINGLSSSGIGVPLTNKQISDAHPVYLTPASFAFAVWGIIYAMWLVFAVVQALPSALNDPRFTSLRPLSTVAMACNAAWIVTFAYGYFWIAFVVISIYLAATVRLTTLVDANVVSGLALASTVPGTWRGLLAHAVFAANASWLIVATLLQLQVTLLDEGWAPSEGFSTGLAAVVAFAACARAYARADVVWAAVAAWALLAIAANQLPDSEWGCLAQVCAACASGGAQRICARDGPPPVGWAGACANVRSTGECVVGKSDTILYAAVSGAALVALALAAGLVKGAVEARDLRRAVAAPPRADAPDAEGGAPREALDAQPAPSGAPTAAAASELPAGAEAARNSSSKAKPKRVAAAGA</sequence>
<dbReference type="PANTHER" id="PTHR33802">
    <property type="entry name" value="SI:CH211-161H7.5-RELATED"/>
    <property type="match status" value="1"/>
</dbReference>
<dbReference type="InterPro" id="IPR038330">
    <property type="entry name" value="TspO/MBR-related_sf"/>
</dbReference>
<dbReference type="Gene3D" id="1.20.1260.100">
    <property type="entry name" value="TspO/MBR protein"/>
    <property type="match status" value="1"/>
</dbReference>
<feature type="transmembrane region" description="Helical" evidence="2">
    <location>
        <begin position="213"/>
        <end position="231"/>
    </location>
</feature>
<gene>
    <name evidence="3" type="ORF">KFE25_013554</name>
</gene>
<keyword evidence="2" id="KW-0472">Membrane</keyword>
<proteinExistence type="predicted"/>
<dbReference type="Proteomes" id="UP000751190">
    <property type="component" value="Unassembled WGS sequence"/>
</dbReference>
<evidence type="ECO:0000256" key="2">
    <source>
        <dbReference type="SAM" id="Phobius"/>
    </source>
</evidence>
<feature type="compositionally biased region" description="Low complexity" evidence="1">
    <location>
        <begin position="319"/>
        <end position="364"/>
    </location>
</feature>
<feature type="transmembrane region" description="Helical" evidence="2">
    <location>
        <begin position="155"/>
        <end position="178"/>
    </location>
</feature>
<feature type="transmembrane region" description="Helical" evidence="2">
    <location>
        <begin position="12"/>
        <end position="31"/>
    </location>
</feature>
<keyword evidence="2" id="KW-1133">Transmembrane helix</keyword>
<accession>A0A8J6CEU8</accession>
<feature type="transmembrane region" description="Helical" evidence="2">
    <location>
        <begin position="286"/>
        <end position="306"/>
    </location>
</feature>
<feature type="transmembrane region" description="Helical" evidence="2">
    <location>
        <begin position="190"/>
        <end position="208"/>
    </location>
</feature>
<feature type="transmembrane region" description="Helical" evidence="2">
    <location>
        <begin position="96"/>
        <end position="124"/>
    </location>
</feature>
<dbReference type="OrthoDB" id="5586934at2759"/>
<evidence type="ECO:0000313" key="4">
    <source>
        <dbReference type="Proteomes" id="UP000751190"/>
    </source>
</evidence>
<feature type="transmembrane region" description="Helical" evidence="2">
    <location>
        <begin position="130"/>
        <end position="148"/>
    </location>
</feature>
<comment type="caution">
    <text evidence="3">The sequence shown here is derived from an EMBL/GenBank/DDBJ whole genome shotgun (WGS) entry which is preliminary data.</text>
</comment>
<evidence type="ECO:0008006" key="5">
    <source>
        <dbReference type="Google" id="ProtNLM"/>
    </source>
</evidence>
<reference evidence="3" key="1">
    <citation type="submission" date="2021-05" db="EMBL/GenBank/DDBJ databases">
        <title>The genome of the haptophyte Pavlova lutheri (Diacronema luteri, Pavlovales) - a model for lipid biosynthesis in eukaryotic algae.</title>
        <authorList>
            <person name="Hulatt C.J."/>
            <person name="Posewitz M.C."/>
        </authorList>
    </citation>
    <scope>NUCLEOTIDE SEQUENCE</scope>
    <source>
        <strain evidence="3">NIVA-4/92</strain>
    </source>
</reference>
<protein>
    <recommendedName>
        <fullName evidence="5">Tryptophan-rich sensory protein</fullName>
    </recommendedName>
</protein>